<evidence type="ECO:0000313" key="6">
    <source>
        <dbReference type="Proteomes" id="UP001642464"/>
    </source>
</evidence>
<dbReference type="Pfam" id="PF13469">
    <property type="entry name" value="Sulfotransfer_3"/>
    <property type="match status" value="1"/>
</dbReference>
<dbReference type="Gene3D" id="3.40.50.300">
    <property type="entry name" value="P-loop containing nucleotide triphosphate hydrolases"/>
    <property type="match status" value="1"/>
</dbReference>
<gene>
    <name evidence="5" type="ORF">SCF082_LOCUS23135</name>
</gene>
<evidence type="ECO:0000313" key="5">
    <source>
        <dbReference type="EMBL" id="CAK9039529.1"/>
    </source>
</evidence>
<dbReference type="InterPro" id="IPR026634">
    <property type="entry name" value="TPST-like"/>
</dbReference>
<organism evidence="5 6">
    <name type="scientific">Durusdinium trenchii</name>
    <dbReference type="NCBI Taxonomy" id="1381693"/>
    <lineage>
        <taxon>Eukaryota</taxon>
        <taxon>Sar</taxon>
        <taxon>Alveolata</taxon>
        <taxon>Dinophyceae</taxon>
        <taxon>Suessiales</taxon>
        <taxon>Symbiodiniaceae</taxon>
        <taxon>Durusdinium</taxon>
    </lineage>
</organism>
<evidence type="ECO:0000256" key="2">
    <source>
        <dbReference type="ARBA" id="ARBA00013262"/>
    </source>
</evidence>
<protein>
    <recommendedName>
        <fullName evidence="2">protein-tyrosine sulfotransferase</fullName>
        <ecNumber evidence="2">2.8.2.20</ecNumber>
    </recommendedName>
</protein>
<accession>A0ABP0LLT5</accession>
<dbReference type="InterPro" id="IPR027417">
    <property type="entry name" value="P-loop_NTPase"/>
</dbReference>
<evidence type="ECO:0000256" key="3">
    <source>
        <dbReference type="ARBA" id="ARBA00022679"/>
    </source>
</evidence>
<comment type="catalytic activity">
    <reaction evidence="4">
        <text>L-tyrosyl-[protein] + 3'-phosphoadenylyl sulfate = O-sulfo-L-tyrosine-[protein] + adenosine 3',5'-bisphosphate + H(+)</text>
        <dbReference type="Rhea" id="RHEA:16801"/>
        <dbReference type="Rhea" id="RHEA-COMP:10136"/>
        <dbReference type="Rhea" id="RHEA-COMP:11688"/>
        <dbReference type="ChEBI" id="CHEBI:15378"/>
        <dbReference type="ChEBI" id="CHEBI:46858"/>
        <dbReference type="ChEBI" id="CHEBI:58339"/>
        <dbReference type="ChEBI" id="CHEBI:58343"/>
        <dbReference type="ChEBI" id="CHEBI:65286"/>
        <dbReference type="EC" id="2.8.2.20"/>
    </reaction>
</comment>
<evidence type="ECO:0000256" key="4">
    <source>
        <dbReference type="ARBA" id="ARBA00048460"/>
    </source>
</evidence>
<keyword evidence="6" id="KW-1185">Reference proteome</keyword>
<name>A0ABP0LLT5_9DINO</name>
<comment type="similarity">
    <text evidence="1">Belongs to the protein sulfotransferase family.</text>
</comment>
<dbReference type="SUPFAM" id="SSF52540">
    <property type="entry name" value="P-loop containing nucleoside triphosphate hydrolases"/>
    <property type="match status" value="1"/>
</dbReference>
<reference evidence="5 6" key="1">
    <citation type="submission" date="2024-02" db="EMBL/GenBank/DDBJ databases">
        <authorList>
            <person name="Chen Y."/>
            <person name="Shah S."/>
            <person name="Dougan E. K."/>
            <person name="Thang M."/>
            <person name="Chan C."/>
        </authorList>
    </citation>
    <scope>NUCLEOTIDE SEQUENCE [LARGE SCALE GENOMIC DNA]</scope>
</reference>
<dbReference type="PANTHER" id="PTHR12788">
    <property type="entry name" value="PROTEIN-TYROSINE SULFOTRANSFERASE 2"/>
    <property type="match status" value="1"/>
</dbReference>
<sequence>MTDEKVNSYRKKYWTRAREEIRNASISGELVIDKLPLNTILLGLIYRLFPDAKVIFALRDPRDVVLSCFQQRFGMNAAMFQLLKLDSAAMYYDQVMSLAEVYRARLPLNLHVVRYEDVVGDIKKTVSDLLGFLGLEWEDGILEYRNQAHNRWISTPSSEQVIQPLYGSSIGKWRNYQRHMETIMPILEPWVEKYGYNVSEFTFRQFS</sequence>
<dbReference type="EC" id="2.8.2.20" evidence="2"/>
<dbReference type="PANTHER" id="PTHR12788:SF10">
    <property type="entry name" value="PROTEIN-TYROSINE SULFOTRANSFERASE"/>
    <property type="match status" value="1"/>
</dbReference>
<keyword evidence="3" id="KW-0808">Transferase</keyword>
<evidence type="ECO:0000256" key="1">
    <source>
        <dbReference type="ARBA" id="ARBA00009988"/>
    </source>
</evidence>
<dbReference type="EMBL" id="CAXAMM010016668">
    <property type="protein sequence ID" value="CAK9039529.1"/>
    <property type="molecule type" value="Genomic_DNA"/>
</dbReference>
<dbReference type="Proteomes" id="UP001642464">
    <property type="component" value="Unassembled WGS sequence"/>
</dbReference>
<comment type="caution">
    <text evidence="5">The sequence shown here is derived from an EMBL/GenBank/DDBJ whole genome shotgun (WGS) entry which is preliminary data.</text>
</comment>
<proteinExistence type="inferred from homology"/>